<feature type="compositionally biased region" description="Acidic residues" evidence="15">
    <location>
        <begin position="1468"/>
        <end position="1480"/>
    </location>
</feature>
<dbReference type="Proteomes" id="UP000314986">
    <property type="component" value="Unassembled WGS sequence"/>
</dbReference>
<evidence type="ECO:0000256" key="14">
    <source>
        <dbReference type="PROSITE-ProRule" id="PRU10141"/>
    </source>
</evidence>
<feature type="compositionally biased region" description="Polar residues" evidence="15">
    <location>
        <begin position="1439"/>
        <end position="1467"/>
    </location>
</feature>
<name>A0A4W3H8V8_CALMI</name>
<keyword evidence="5" id="KW-0808">Transferase</keyword>
<feature type="chain" id="PRO_5021320986" description="non-specific serine/threonine protein kinase" evidence="16">
    <location>
        <begin position="19"/>
        <end position="1567"/>
    </location>
</feature>
<sequence length="1567" mass="172629">MAIRWDVLLVLALRSVQGAPLPETGAGEADVGEFSSSLLILCVCSLVALIIVVVNCVSCCKDPEINFKEFEDDNFEDENDFIPPAEDTPSPHAPAEVYTLAVPNVALPAPTQLQSVKMQAPISRQHLSYIQEIGHGSFGKVLLGEIYKDSNLVRVIIKELKVNASAKEQQHFLKNGEPYRILQHPNVLHCLGQCVDTVPYLLVFEFCQLGDIKGYLRSQQQDPSHGGSELLQLQRMACEIAAGLAHLHKHNFVHSDLALRSCFLTADLTVKVGDYGIGLSRYREDYVGSDDGQYIPLRWIAPELVGDVYGSMVIAEQTKQSNIWSLGVVLWELFENACQPYGQLSDKEVLIYVIQEQQIKLSKPQLELIHSDRWYEVLQFCWLTPEKRPTSEEIHRLLTYLRMQSQKECEDDFEIRWNALKPNTSSRQAMTCNSSFPILEHFVADRLNQEMDDILTVTETSKGLSFEYVWETAKHDHFEDHRHGNEGAKVNYQSIFFPAVAFEKNGFSVQSNSDEALTRARDDGSQLVSSPLIPGIVPILDVQNPSVGGEYYIQLEEQGESKLDDDDETLDRPNQRDQQVPLTKDSQLLNLRDMDDESSTDIDFFPHYNTGFPNSDINEGLFGSYASSNAESPCHTNIFCDSRMEDIGLNGVCLKPDQIILRDLPEHNDPKGKNTTVLVSGKETPMESLIQSTSFELIPDHFLEDETNLVYMENFIDHGNMGLLHAEKLSSNFRFLKENKLLLDSSPLGETGSDLRVEHLGNKSNTLMDIGIPSVMPQVTADQTLTSDLEHGGGRSVQPLLEKVPLPSIFISEGKEQISQKLDKECIMYDTSGSECDTTDGFIHKCDDVTLPHVRCQEPARCSESAAANVCNTAKVQSLPEDLICGMTKESGAEATATKSATQKVATEISTSNVNAPGLSKVLCTVGTNENTLSKLVQNTNEISATPSLFEQTLANIGVSEILSGSKGPELLVPMSSGHLSVEIPEKIASKPSTGLTNVDSLALMSSSDLVNQTSPVESSMSLMQLNSEQSMETPDSLDSLEIHGVLGALETQSTVSEKLKPPLRQPDSGYETENLESPEWTSQCSNPTAVPTSSTLSVPDDQFPNTSPTDQLITVSKEDGQVGVEAIAGEVASNALVNGHQNSHRDSAYFSDNDSELDKRMDSENADKLNKETNLPCAVSYKINQFTSDQSHDNVLNSLDFDEQSSQALEENLKRNNGSQVHPAHHKGEFPTNVHTGDYLTKQEICDESLDDLDEVNSSASGSVPGGLFDFKAVGSLLSEHTKEDLEIIVEKDIKKLLSYSNEGNRLKEPDIEGRYLGRLDESECFNPSEEQDGIDADEEDENSDDSEDDYRSFSINSPSSESEDDAAHPVPIVVTENDDGRSLKSLLKITASKPGGSLKAVEKNTRLKKMVSFFDDVTVFLFDQETPTKELGEHSAGENSQVSDSGSPIATSGFHYSSRFSNSESSTDEDGCGFEWEDDFSMSSHESSFITQTAGHFAASKSTPPPSSRYFSPPPALRTSEQKWTDTSSYSRFSISPSSIASFSLTHLTDSDIEQGGSSEDGDKD</sequence>
<keyword evidence="10" id="KW-1133">Transmembrane helix</keyword>
<dbReference type="PRINTS" id="PR00109">
    <property type="entry name" value="TYRKINASE"/>
</dbReference>
<feature type="region of interest" description="Disordered" evidence="15">
    <location>
        <begin position="1548"/>
        <end position="1567"/>
    </location>
</feature>
<evidence type="ECO:0000313" key="19">
    <source>
        <dbReference type="Proteomes" id="UP000314986"/>
    </source>
</evidence>
<dbReference type="GO" id="GO:0005524">
    <property type="term" value="F:ATP binding"/>
    <property type="evidence" value="ECO:0007669"/>
    <property type="project" value="UniProtKB-UniRule"/>
</dbReference>
<keyword evidence="19" id="KW-1185">Reference proteome</keyword>
<dbReference type="GO" id="GO:0005737">
    <property type="term" value="C:cytoplasm"/>
    <property type="evidence" value="ECO:0007669"/>
    <property type="project" value="UniProtKB-ARBA"/>
</dbReference>
<dbReference type="GO" id="GO:0016020">
    <property type="term" value="C:membrane"/>
    <property type="evidence" value="ECO:0007669"/>
    <property type="project" value="UniProtKB-SubCell"/>
</dbReference>
<comment type="subcellular location">
    <subcellularLocation>
        <location evidence="1">Membrane</location>
        <topology evidence="1">Single-pass membrane protein</topology>
    </subcellularLocation>
</comment>
<proteinExistence type="predicted"/>
<evidence type="ECO:0000256" key="6">
    <source>
        <dbReference type="ARBA" id="ARBA00022692"/>
    </source>
</evidence>
<dbReference type="PANTHER" id="PTHR24417:SF8">
    <property type="entry name" value="SERINE_THREONINE-PROTEIN KINASE LMTK2"/>
    <property type="match status" value="1"/>
</dbReference>
<evidence type="ECO:0000256" key="10">
    <source>
        <dbReference type="ARBA" id="ARBA00022989"/>
    </source>
</evidence>
<keyword evidence="7 14" id="KW-0547">Nucleotide-binding</keyword>
<evidence type="ECO:0000256" key="15">
    <source>
        <dbReference type="SAM" id="MobiDB-lite"/>
    </source>
</evidence>
<dbReference type="EC" id="2.7.11.1" evidence="2"/>
<dbReference type="GeneID" id="103178697"/>
<dbReference type="InterPro" id="IPR011009">
    <property type="entry name" value="Kinase-like_dom_sf"/>
</dbReference>
<evidence type="ECO:0000256" key="11">
    <source>
        <dbReference type="ARBA" id="ARBA00023136"/>
    </source>
</evidence>
<reference evidence="19" key="2">
    <citation type="journal article" date="2007" name="PLoS Biol.">
        <title>Survey sequencing and comparative analysis of the elephant shark (Callorhinchus milii) genome.</title>
        <authorList>
            <person name="Venkatesh B."/>
            <person name="Kirkness E.F."/>
            <person name="Loh Y.H."/>
            <person name="Halpern A.L."/>
            <person name="Lee A.P."/>
            <person name="Johnson J."/>
            <person name="Dandona N."/>
            <person name="Viswanathan L.D."/>
            <person name="Tay A."/>
            <person name="Venter J.C."/>
            <person name="Strausberg R.L."/>
            <person name="Brenner S."/>
        </authorList>
    </citation>
    <scope>NUCLEOTIDE SEQUENCE [LARGE SCALE GENOMIC DNA]</scope>
</reference>
<dbReference type="Gene3D" id="1.10.510.10">
    <property type="entry name" value="Transferase(Phosphotransferase) domain 1"/>
    <property type="match status" value="1"/>
</dbReference>
<feature type="signal peptide" evidence="16">
    <location>
        <begin position="1"/>
        <end position="18"/>
    </location>
</feature>
<dbReference type="CTD" id="22853"/>
<feature type="region of interest" description="Disordered" evidence="15">
    <location>
        <begin position="1432"/>
        <end position="1480"/>
    </location>
</feature>
<dbReference type="KEGG" id="cmk:103178697"/>
<comment type="catalytic activity">
    <reaction evidence="12">
        <text>L-threonyl-[protein] + ATP = O-phospho-L-threonyl-[protein] + ADP + H(+)</text>
        <dbReference type="Rhea" id="RHEA:46608"/>
        <dbReference type="Rhea" id="RHEA-COMP:11060"/>
        <dbReference type="Rhea" id="RHEA-COMP:11605"/>
        <dbReference type="ChEBI" id="CHEBI:15378"/>
        <dbReference type="ChEBI" id="CHEBI:30013"/>
        <dbReference type="ChEBI" id="CHEBI:30616"/>
        <dbReference type="ChEBI" id="CHEBI:61977"/>
        <dbReference type="ChEBI" id="CHEBI:456216"/>
        <dbReference type="EC" id="2.7.11.1"/>
    </reaction>
</comment>
<dbReference type="OMA" id="SHKSVSC"/>
<dbReference type="PROSITE" id="PS00107">
    <property type="entry name" value="PROTEIN_KINASE_ATP"/>
    <property type="match status" value="1"/>
</dbReference>
<keyword evidence="16" id="KW-0732">Signal</keyword>
<evidence type="ECO:0000256" key="13">
    <source>
        <dbReference type="ARBA" id="ARBA00048679"/>
    </source>
</evidence>
<dbReference type="InterPro" id="IPR000719">
    <property type="entry name" value="Prot_kinase_dom"/>
</dbReference>
<keyword evidence="6" id="KW-0812">Transmembrane</keyword>
<dbReference type="PROSITE" id="PS50011">
    <property type="entry name" value="PROTEIN_KINASE_DOM"/>
    <property type="match status" value="1"/>
</dbReference>
<feature type="region of interest" description="Disordered" evidence="15">
    <location>
        <begin position="1326"/>
        <end position="1371"/>
    </location>
</feature>
<evidence type="ECO:0000256" key="16">
    <source>
        <dbReference type="SAM" id="SignalP"/>
    </source>
</evidence>
<evidence type="ECO:0000256" key="2">
    <source>
        <dbReference type="ARBA" id="ARBA00012513"/>
    </source>
</evidence>
<keyword evidence="9 14" id="KW-0067">ATP-binding</keyword>
<dbReference type="InterPro" id="IPR001245">
    <property type="entry name" value="Ser-Thr/Tyr_kinase_cat_dom"/>
</dbReference>
<keyword evidence="11" id="KW-0472">Membrane</keyword>
<feature type="binding site" evidence="14">
    <location>
        <position position="158"/>
    </location>
    <ligand>
        <name>ATP</name>
        <dbReference type="ChEBI" id="CHEBI:30616"/>
    </ligand>
</feature>
<reference evidence="19" key="1">
    <citation type="journal article" date="2006" name="Science">
        <title>Ancient noncoding elements conserved in the human genome.</title>
        <authorList>
            <person name="Venkatesh B."/>
            <person name="Kirkness E.F."/>
            <person name="Loh Y.H."/>
            <person name="Halpern A.L."/>
            <person name="Lee A.P."/>
            <person name="Johnson J."/>
            <person name="Dandona N."/>
            <person name="Viswanathan L.D."/>
            <person name="Tay A."/>
            <person name="Venter J.C."/>
            <person name="Strausberg R.L."/>
            <person name="Brenner S."/>
        </authorList>
    </citation>
    <scope>NUCLEOTIDE SEQUENCE [LARGE SCALE GENOMIC DNA]</scope>
</reference>
<keyword evidence="4" id="KW-0597">Phosphoprotein</keyword>
<dbReference type="OrthoDB" id="5973359at2759"/>
<feature type="compositionally biased region" description="Acidic residues" evidence="15">
    <location>
        <begin position="1331"/>
        <end position="1350"/>
    </location>
</feature>
<feature type="compositionally biased region" description="Pro residues" evidence="15">
    <location>
        <begin position="1505"/>
        <end position="1518"/>
    </location>
</feature>
<dbReference type="GO" id="GO:0004674">
    <property type="term" value="F:protein serine/threonine kinase activity"/>
    <property type="evidence" value="ECO:0007669"/>
    <property type="project" value="UniProtKB-KW"/>
</dbReference>
<evidence type="ECO:0000256" key="8">
    <source>
        <dbReference type="ARBA" id="ARBA00022777"/>
    </source>
</evidence>
<evidence type="ECO:0000259" key="17">
    <source>
        <dbReference type="PROSITE" id="PS50011"/>
    </source>
</evidence>
<gene>
    <name evidence="18" type="primary">lmtk2</name>
</gene>
<dbReference type="Pfam" id="PF07714">
    <property type="entry name" value="PK_Tyr_Ser-Thr"/>
    <property type="match status" value="1"/>
</dbReference>
<reference evidence="18" key="4">
    <citation type="submission" date="2025-08" db="UniProtKB">
        <authorList>
            <consortium name="Ensembl"/>
        </authorList>
    </citation>
    <scope>IDENTIFICATION</scope>
</reference>
<feature type="region of interest" description="Disordered" evidence="15">
    <location>
        <begin position="1054"/>
        <end position="1110"/>
    </location>
</feature>
<dbReference type="GO" id="GO:0012505">
    <property type="term" value="C:endomembrane system"/>
    <property type="evidence" value="ECO:0007669"/>
    <property type="project" value="UniProtKB-ARBA"/>
</dbReference>
<dbReference type="FunFam" id="3.30.200.20:FF:000275">
    <property type="entry name" value="Apoptosis associated tyrosine kinase"/>
    <property type="match status" value="1"/>
</dbReference>
<dbReference type="Ensembl" id="ENSCMIT00000012494.1">
    <property type="protein sequence ID" value="ENSCMIP00000012206.1"/>
    <property type="gene ID" value="ENSCMIG00000006246.1"/>
</dbReference>
<dbReference type="FunFam" id="1.10.510.10:FF:000347">
    <property type="entry name" value="Apoptosis associated tyrosine kinase"/>
    <property type="match status" value="1"/>
</dbReference>
<evidence type="ECO:0000256" key="4">
    <source>
        <dbReference type="ARBA" id="ARBA00022553"/>
    </source>
</evidence>
<reference evidence="19" key="3">
    <citation type="journal article" date="2014" name="Nature">
        <title>Elephant shark genome provides unique insights into gnathostome evolution.</title>
        <authorList>
            <consortium name="International Elephant Shark Genome Sequencing Consortium"/>
            <person name="Venkatesh B."/>
            <person name="Lee A.P."/>
            <person name="Ravi V."/>
            <person name="Maurya A.K."/>
            <person name="Lian M.M."/>
            <person name="Swann J.B."/>
            <person name="Ohta Y."/>
            <person name="Flajnik M.F."/>
            <person name="Sutoh Y."/>
            <person name="Kasahara M."/>
            <person name="Hoon S."/>
            <person name="Gangu V."/>
            <person name="Roy S.W."/>
            <person name="Irimia M."/>
            <person name="Korzh V."/>
            <person name="Kondrychyn I."/>
            <person name="Lim Z.W."/>
            <person name="Tay B.H."/>
            <person name="Tohari S."/>
            <person name="Kong K.W."/>
            <person name="Ho S."/>
            <person name="Lorente-Galdos B."/>
            <person name="Quilez J."/>
            <person name="Marques-Bonet T."/>
            <person name="Raney B.J."/>
            <person name="Ingham P.W."/>
            <person name="Tay A."/>
            <person name="Hillier L.W."/>
            <person name="Minx P."/>
            <person name="Boehm T."/>
            <person name="Wilson R.K."/>
            <person name="Brenner S."/>
            <person name="Warren W.C."/>
        </authorList>
    </citation>
    <scope>NUCLEOTIDE SEQUENCE [LARGE SCALE GENOMIC DNA]</scope>
</reference>
<dbReference type="InParanoid" id="A0A4W3H8V8"/>
<dbReference type="GeneTree" id="ENSGT00940000158475"/>
<dbReference type="STRING" id="7868.ENSCMIP00000012206"/>
<evidence type="ECO:0000256" key="3">
    <source>
        <dbReference type="ARBA" id="ARBA00022527"/>
    </source>
</evidence>
<accession>A0A4W3H8V8</accession>
<feature type="domain" description="Protein kinase" evidence="17">
    <location>
        <begin position="127"/>
        <end position="398"/>
    </location>
</feature>
<evidence type="ECO:0000256" key="12">
    <source>
        <dbReference type="ARBA" id="ARBA00047899"/>
    </source>
</evidence>
<organism evidence="18 19">
    <name type="scientific">Callorhinchus milii</name>
    <name type="common">Ghost shark</name>
    <dbReference type="NCBI Taxonomy" id="7868"/>
    <lineage>
        <taxon>Eukaryota</taxon>
        <taxon>Metazoa</taxon>
        <taxon>Chordata</taxon>
        <taxon>Craniata</taxon>
        <taxon>Vertebrata</taxon>
        <taxon>Chondrichthyes</taxon>
        <taxon>Holocephali</taxon>
        <taxon>Chimaeriformes</taxon>
        <taxon>Callorhinchidae</taxon>
        <taxon>Callorhinchus</taxon>
    </lineage>
</organism>
<feature type="compositionally biased region" description="Polar residues" evidence="15">
    <location>
        <begin position="1080"/>
        <end position="1110"/>
    </location>
</feature>
<evidence type="ECO:0000256" key="1">
    <source>
        <dbReference type="ARBA" id="ARBA00004167"/>
    </source>
</evidence>
<evidence type="ECO:0000256" key="5">
    <source>
        <dbReference type="ARBA" id="ARBA00022679"/>
    </source>
</evidence>
<reference evidence="18" key="5">
    <citation type="submission" date="2025-09" db="UniProtKB">
        <authorList>
            <consortium name="Ensembl"/>
        </authorList>
    </citation>
    <scope>IDENTIFICATION</scope>
</reference>
<feature type="region of interest" description="Disordered" evidence="15">
    <location>
        <begin position="559"/>
        <end position="580"/>
    </location>
</feature>
<keyword evidence="3" id="KW-0723">Serine/threonine-protein kinase</keyword>
<evidence type="ECO:0000313" key="18">
    <source>
        <dbReference type="Ensembl" id="ENSCMIP00000012206.1"/>
    </source>
</evidence>
<dbReference type="InterPro" id="IPR017441">
    <property type="entry name" value="Protein_kinase_ATP_BS"/>
</dbReference>
<dbReference type="SUPFAM" id="SSF56112">
    <property type="entry name" value="Protein kinase-like (PK-like)"/>
    <property type="match status" value="1"/>
</dbReference>
<evidence type="ECO:0000256" key="7">
    <source>
        <dbReference type="ARBA" id="ARBA00022741"/>
    </source>
</evidence>
<protein>
    <recommendedName>
        <fullName evidence="2">non-specific serine/threonine protein kinase</fullName>
        <ecNumber evidence="2">2.7.11.1</ecNumber>
    </recommendedName>
</protein>
<feature type="region of interest" description="Disordered" evidence="15">
    <location>
        <begin position="1495"/>
        <end position="1536"/>
    </location>
</feature>
<dbReference type="PANTHER" id="PTHR24417">
    <property type="entry name" value="SERINE/THREONINE-PROTEIN KINASE LMTK1"/>
    <property type="match status" value="1"/>
</dbReference>
<comment type="catalytic activity">
    <reaction evidence="13">
        <text>L-seryl-[protein] + ATP = O-phospho-L-seryl-[protein] + ADP + H(+)</text>
        <dbReference type="Rhea" id="RHEA:17989"/>
        <dbReference type="Rhea" id="RHEA-COMP:9863"/>
        <dbReference type="Rhea" id="RHEA-COMP:11604"/>
        <dbReference type="ChEBI" id="CHEBI:15378"/>
        <dbReference type="ChEBI" id="CHEBI:29999"/>
        <dbReference type="ChEBI" id="CHEBI:30616"/>
        <dbReference type="ChEBI" id="CHEBI:83421"/>
        <dbReference type="ChEBI" id="CHEBI:456216"/>
        <dbReference type="EC" id="2.7.11.1"/>
    </reaction>
</comment>
<evidence type="ECO:0000256" key="9">
    <source>
        <dbReference type="ARBA" id="ARBA00022840"/>
    </source>
</evidence>
<keyword evidence="8" id="KW-0418">Kinase</keyword>